<comment type="subunit">
    <text evidence="2">Homotrimer.</text>
</comment>
<name>A0A5C0ATP4_9BURK</name>
<dbReference type="CDD" id="cd00342">
    <property type="entry name" value="gram_neg_porins"/>
    <property type="match status" value="1"/>
</dbReference>
<dbReference type="EMBL" id="CP043046">
    <property type="protein sequence ID" value="QEI05712.1"/>
    <property type="molecule type" value="Genomic_DNA"/>
</dbReference>
<evidence type="ECO:0000256" key="7">
    <source>
        <dbReference type="ARBA" id="ARBA00023065"/>
    </source>
</evidence>
<organism evidence="13 14">
    <name type="scientific">Pigmentiphaga aceris</name>
    <dbReference type="NCBI Taxonomy" id="1940612"/>
    <lineage>
        <taxon>Bacteria</taxon>
        <taxon>Pseudomonadati</taxon>
        <taxon>Pseudomonadota</taxon>
        <taxon>Betaproteobacteria</taxon>
        <taxon>Burkholderiales</taxon>
        <taxon>Alcaligenaceae</taxon>
        <taxon>Pigmentiphaga</taxon>
    </lineage>
</organism>
<dbReference type="PANTHER" id="PTHR34501:SF9">
    <property type="entry name" value="MAJOR OUTER MEMBRANE PROTEIN P.IA"/>
    <property type="match status" value="1"/>
</dbReference>
<evidence type="ECO:0000313" key="13">
    <source>
        <dbReference type="EMBL" id="QEI05712.1"/>
    </source>
</evidence>
<accession>A0A5C0ATP4</accession>
<dbReference type="AlphaFoldDB" id="A0A5C0ATP4"/>
<feature type="domain" description="Porin" evidence="12">
    <location>
        <begin position="9"/>
        <end position="320"/>
    </location>
</feature>
<evidence type="ECO:0000256" key="1">
    <source>
        <dbReference type="ARBA" id="ARBA00004571"/>
    </source>
</evidence>
<dbReference type="GO" id="GO:0006811">
    <property type="term" value="P:monoatomic ion transport"/>
    <property type="evidence" value="ECO:0007669"/>
    <property type="project" value="UniProtKB-KW"/>
</dbReference>
<evidence type="ECO:0000256" key="5">
    <source>
        <dbReference type="ARBA" id="ARBA00022692"/>
    </source>
</evidence>
<evidence type="ECO:0000256" key="10">
    <source>
        <dbReference type="ARBA" id="ARBA00023237"/>
    </source>
</evidence>
<evidence type="ECO:0000256" key="2">
    <source>
        <dbReference type="ARBA" id="ARBA00011233"/>
    </source>
</evidence>
<dbReference type="SUPFAM" id="SSF56935">
    <property type="entry name" value="Porins"/>
    <property type="match status" value="1"/>
</dbReference>
<dbReference type="InterPro" id="IPR023614">
    <property type="entry name" value="Porin_dom_sf"/>
</dbReference>
<feature type="signal peptide" evidence="11">
    <location>
        <begin position="1"/>
        <end position="22"/>
    </location>
</feature>
<dbReference type="GO" id="GO:0015288">
    <property type="term" value="F:porin activity"/>
    <property type="evidence" value="ECO:0007669"/>
    <property type="project" value="UniProtKB-KW"/>
</dbReference>
<evidence type="ECO:0000256" key="8">
    <source>
        <dbReference type="ARBA" id="ARBA00023114"/>
    </source>
</evidence>
<dbReference type="InterPro" id="IPR002299">
    <property type="entry name" value="Porin_Neis"/>
</dbReference>
<dbReference type="InterPro" id="IPR033900">
    <property type="entry name" value="Gram_neg_porin_domain"/>
</dbReference>
<keyword evidence="9" id="KW-0472">Membrane</keyword>
<keyword evidence="5" id="KW-0812">Transmembrane</keyword>
<evidence type="ECO:0000256" key="6">
    <source>
        <dbReference type="ARBA" id="ARBA00022729"/>
    </source>
</evidence>
<evidence type="ECO:0000256" key="3">
    <source>
        <dbReference type="ARBA" id="ARBA00022448"/>
    </source>
</evidence>
<gene>
    <name evidence="13" type="ORF">FXN63_07540</name>
</gene>
<evidence type="ECO:0000256" key="4">
    <source>
        <dbReference type="ARBA" id="ARBA00022452"/>
    </source>
</evidence>
<evidence type="ECO:0000256" key="9">
    <source>
        <dbReference type="ARBA" id="ARBA00023136"/>
    </source>
</evidence>
<comment type="subcellular location">
    <subcellularLocation>
        <location evidence="1">Cell outer membrane</location>
        <topology evidence="1">Multi-pass membrane protein</topology>
    </subcellularLocation>
</comment>
<keyword evidence="14" id="KW-1185">Reference proteome</keyword>
<keyword evidence="6 11" id="KW-0732">Signal</keyword>
<dbReference type="Proteomes" id="UP000325161">
    <property type="component" value="Chromosome"/>
</dbReference>
<keyword evidence="3" id="KW-0813">Transport</keyword>
<dbReference type="GO" id="GO:0046930">
    <property type="term" value="C:pore complex"/>
    <property type="evidence" value="ECO:0007669"/>
    <property type="project" value="UniProtKB-KW"/>
</dbReference>
<keyword evidence="8" id="KW-0626">Porin</keyword>
<evidence type="ECO:0000256" key="11">
    <source>
        <dbReference type="SAM" id="SignalP"/>
    </source>
</evidence>
<reference evidence="13 14" key="1">
    <citation type="submission" date="2019-08" db="EMBL/GenBank/DDBJ databases">
        <title>Amphibian skin-associated Pigmentiphaga: genome sequence and occurrence across geography and hosts.</title>
        <authorList>
            <person name="Bletz M.C."/>
            <person name="Bunk B."/>
            <person name="Sproeer C."/>
            <person name="Biwer P."/>
            <person name="Reiter S."/>
            <person name="Rabemananjara F.C.E."/>
            <person name="Schulz S."/>
            <person name="Overmann J."/>
            <person name="Vences M."/>
        </authorList>
    </citation>
    <scope>NUCLEOTIDE SEQUENCE [LARGE SCALE GENOMIC DNA]</scope>
    <source>
        <strain evidence="13 14">Mada1488</strain>
    </source>
</reference>
<keyword evidence="10" id="KW-0998">Cell outer membrane</keyword>
<feature type="chain" id="PRO_5022673247" evidence="11">
    <location>
        <begin position="23"/>
        <end position="346"/>
    </location>
</feature>
<evidence type="ECO:0000313" key="14">
    <source>
        <dbReference type="Proteomes" id="UP000325161"/>
    </source>
</evidence>
<sequence>MYVNKTLLACALAAGLVGTAHAQSNVTLYGLVDLGYGYSKTDGSNTLNSIDSSTSAGSRWGLRGSESLGKDLKLNFQLESGFDADTGNRAQGGRMFGRAAWASLSGSFGEVRLGRQDSLGFNWSGAISPFGTSFKQAQLDTIFGYKNVGDRLDNAIFYYSPDFGGFQAGVGYSFHPDGQETDINDTPVISLGARYKSGPLLVVLTYDQKNVADSVTVGNRDDIKNLALGATYDFGVAKVHAGYGRLQNRGFIASASKENAYLLGLTVPVGNGSVFGTYQRVDNRNLNEFRIDEARSGFAIGYLHDLSKRTKLYAYASQYSDVAVRATAATRLADTRQFSVGVRHSF</sequence>
<dbReference type="PRINTS" id="PR00184">
    <property type="entry name" value="NEISSPPORIN"/>
</dbReference>
<dbReference type="GO" id="GO:0009279">
    <property type="term" value="C:cell outer membrane"/>
    <property type="evidence" value="ECO:0007669"/>
    <property type="project" value="UniProtKB-SubCell"/>
</dbReference>
<dbReference type="KEGG" id="pacr:FXN63_07540"/>
<proteinExistence type="predicted"/>
<keyword evidence="7" id="KW-0406">Ion transport</keyword>
<protein>
    <submittedName>
        <fullName evidence="13">Porin</fullName>
    </submittedName>
</protein>
<dbReference type="PANTHER" id="PTHR34501">
    <property type="entry name" value="PROTEIN YDDL-RELATED"/>
    <property type="match status" value="1"/>
</dbReference>
<evidence type="ECO:0000259" key="12">
    <source>
        <dbReference type="Pfam" id="PF13609"/>
    </source>
</evidence>
<dbReference type="Gene3D" id="2.40.160.10">
    <property type="entry name" value="Porin"/>
    <property type="match status" value="1"/>
</dbReference>
<dbReference type="OrthoDB" id="8520696at2"/>
<keyword evidence="4" id="KW-1134">Transmembrane beta strand</keyword>
<dbReference type="InterPro" id="IPR050298">
    <property type="entry name" value="Gram-neg_bact_OMP"/>
</dbReference>
<dbReference type="Pfam" id="PF13609">
    <property type="entry name" value="Porin_4"/>
    <property type="match status" value="1"/>
</dbReference>